<feature type="transmembrane region" description="Helical" evidence="2">
    <location>
        <begin position="140"/>
        <end position="163"/>
    </location>
</feature>
<feature type="transmembrane region" description="Helical" evidence="2">
    <location>
        <begin position="175"/>
        <end position="196"/>
    </location>
</feature>
<sequence length="271" mass="31008">MNDNNQFAGATAAESLRPTGIQLFQMLRHLDLATKCEMFMYELQSSIFWASIIELCMFLLGFILFCVVPELMAFIWLHVFHIPRSILGFILLKNLPRSHDIVAQLEIPDNHYGLEQISELLKENIKKIFMKSADECKGLLLGYCILTLISTTFDFIEFLVQFIRFGRDGDEHSELAMLALTLIFLALDFYYIVWVVQAKDKFEPEISNHLTRALFGFANDLVRQLGQKAGLDPLSKRMAGFVNSKIKRNNDIGDDQNGTVDQLQNSTTKKQ</sequence>
<evidence type="ECO:0000313" key="4">
    <source>
        <dbReference type="Proteomes" id="UP000039865"/>
    </source>
</evidence>
<keyword evidence="2" id="KW-0812">Transmembrane</keyword>
<feature type="transmembrane region" description="Helical" evidence="2">
    <location>
        <begin position="47"/>
        <end position="65"/>
    </location>
</feature>
<dbReference type="OrthoDB" id="323487at2759"/>
<dbReference type="InParanoid" id="A0A078AFT3"/>
<dbReference type="Proteomes" id="UP000039865">
    <property type="component" value="Unassembled WGS sequence"/>
</dbReference>
<feature type="compositionally biased region" description="Polar residues" evidence="1">
    <location>
        <begin position="256"/>
        <end position="271"/>
    </location>
</feature>
<proteinExistence type="predicted"/>
<organism evidence="3 4">
    <name type="scientific">Stylonychia lemnae</name>
    <name type="common">Ciliate</name>
    <dbReference type="NCBI Taxonomy" id="5949"/>
    <lineage>
        <taxon>Eukaryota</taxon>
        <taxon>Sar</taxon>
        <taxon>Alveolata</taxon>
        <taxon>Ciliophora</taxon>
        <taxon>Intramacronucleata</taxon>
        <taxon>Spirotrichea</taxon>
        <taxon>Stichotrichia</taxon>
        <taxon>Sporadotrichida</taxon>
        <taxon>Oxytrichidae</taxon>
        <taxon>Stylonychinae</taxon>
        <taxon>Stylonychia</taxon>
    </lineage>
</organism>
<gene>
    <name evidence="3" type="primary">Contig9107.g9744</name>
    <name evidence="3" type="ORF">STYLEM_8740</name>
</gene>
<dbReference type="EMBL" id="CCKQ01008310">
    <property type="protein sequence ID" value="CDW79748.1"/>
    <property type="molecule type" value="Genomic_DNA"/>
</dbReference>
<evidence type="ECO:0000256" key="1">
    <source>
        <dbReference type="SAM" id="MobiDB-lite"/>
    </source>
</evidence>
<name>A0A078AFT3_STYLE</name>
<dbReference type="AlphaFoldDB" id="A0A078AFT3"/>
<evidence type="ECO:0000313" key="3">
    <source>
        <dbReference type="EMBL" id="CDW79748.1"/>
    </source>
</evidence>
<keyword evidence="2" id="KW-0472">Membrane</keyword>
<accession>A0A078AFT3</accession>
<keyword evidence="2" id="KW-1133">Transmembrane helix</keyword>
<keyword evidence="4" id="KW-1185">Reference proteome</keyword>
<reference evidence="3 4" key="1">
    <citation type="submission" date="2014-06" db="EMBL/GenBank/DDBJ databases">
        <authorList>
            <person name="Swart Estienne"/>
        </authorList>
    </citation>
    <scope>NUCLEOTIDE SEQUENCE [LARGE SCALE GENOMIC DNA]</scope>
    <source>
        <strain evidence="3 4">130c</strain>
    </source>
</reference>
<evidence type="ECO:0000256" key="2">
    <source>
        <dbReference type="SAM" id="Phobius"/>
    </source>
</evidence>
<protein>
    <submittedName>
        <fullName evidence="3">Uncharacterized protein</fullName>
    </submittedName>
</protein>
<feature type="region of interest" description="Disordered" evidence="1">
    <location>
        <begin position="249"/>
        <end position="271"/>
    </location>
</feature>